<dbReference type="PANTHER" id="PTHR41523:SF7">
    <property type="entry name" value="HISTIDINE KINASE"/>
    <property type="match status" value="1"/>
</dbReference>
<dbReference type="Pfam" id="PF07536">
    <property type="entry name" value="HWE_HK"/>
    <property type="match status" value="1"/>
</dbReference>
<comment type="catalytic activity">
    <reaction evidence="1">
        <text>ATP + protein L-histidine = ADP + protein N-phospho-L-histidine.</text>
        <dbReference type="EC" id="2.7.13.3"/>
    </reaction>
</comment>
<evidence type="ECO:0000256" key="2">
    <source>
        <dbReference type="ARBA" id="ARBA00012438"/>
    </source>
</evidence>
<keyword evidence="10" id="KW-1185">Reference proteome</keyword>
<sequence>MKGYAIVALTEDGTVTEWLADAENITGFSRDEAVGMNIGALFTEADLAAGAHLEEIEKALDQGRYEDSRWHLCKDGGRFWANGLTLPLSYGEAVVMKVFRDETPLKRADDQRILLLNELNHRVKNSLATVQSVVDQTLRSAGVDPKVRNDLIARIIALSSAHNVLVDQNWAGADLEAIIRDVARAYEGPAGRFVLEGPLLQLHPSQAVTLSLVLHELVTNAAKYGALSVPEGRVEINWNLSHDSEGVRFLTLLWREQGGPPVAPPTRSGFGTRLLASALNHQHGGAKVRYEPEGVCAVLTCRLMEKAPAVAMATGNVSAAS</sequence>
<keyword evidence="7" id="KW-0067">ATP-binding</keyword>
<evidence type="ECO:0000256" key="7">
    <source>
        <dbReference type="ARBA" id="ARBA00022840"/>
    </source>
</evidence>
<organism evidence="9 10">
    <name type="scientific">Brevundimonas alba</name>
    <dbReference type="NCBI Taxonomy" id="74314"/>
    <lineage>
        <taxon>Bacteria</taxon>
        <taxon>Pseudomonadati</taxon>
        <taxon>Pseudomonadota</taxon>
        <taxon>Alphaproteobacteria</taxon>
        <taxon>Caulobacterales</taxon>
        <taxon>Caulobacteraceae</taxon>
        <taxon>Brevundimonas</taxon>
    </lineage>
</organism>
<feature type="domain" description="PAS" evidence="8">
    <location>
        <begin position="6"/>
        <end position="63"/>
    </location>
</feature>
<keyword evidence="4" id="KW-0808">Transferase</keyword>
<comment type="caution">
    <text evidence="9">The sequence shown here is derived from an EMBL/GenBank/DDBJ whole genome shotgun (WGS) entry which is preliminary data.</text>
</comment>
<gene>
    <name evidence="9" type="ORF">GGQ87_001242</name>
</gene>
<dbReference type="InterPro" id="IPR011102">
    <property type="entry name" value="Sig_transdc_His_kinase_HWE"/>
</dbReference>
<dbReference type="EMBL" id="JAATJM010000001">
    <property type="protein sequence ID" value="NJC40984.1"/>
    <property type="molecule type" value="Genomic_DNA"/>
</dbReference>
<evidence type="ECO:0000313" key="9">
    <source>
        <dbReference type="EMBL" id="NJC40984.1"/>
    </source>
</evidence>
<dbReference type="SUPFAM" id="SSF55874">
    <property type="entry name" value="ATPase domain of HSP90 chaperone/DNA topoisomerase II/histidine kinase"/>
    <property type="match status" value="1"/>
</dbReference>
<dbReference type="RefSeq" id="WP_168045816.1">
    <property type="nucleotide sequence ID" value="NZ_JAATJM010000001.1"/>
</dbReference>
<proteinExistence type="predicted"/>
<dbReference type="SUPFAM" id="SSF55785">
    <property type="entry name" value="PYP-like sensor domain (PAS domain)"/>
    <property type="match status" value="1"/>
</dbReference>
<dbReference type="Proteomes" id="UP000587415">
    <property type="component" value="Unassembled WGS sequence"/>
</dbReference>
<dbReference type="CDD" id="cd00130">
    <property type="entry name" value="PAS"/>
    <property type="match status" value="1"/>
</dbReference>
<evidence type="ECO:0000256" key="6">
    <source>
        <dbReference type="ARBA" id="ARBA00022777"/>
    </source>
</evidence>
<evidence type="ECO:0000256" key="5">
    <source>
        <dbReference type="ARBA" id="ARBA00022741"/>
    </source>
</evidence>
<dbReference type="GO" id="GO:0005524">
    <property type="term" value="F:ATP binding"/>
    <property type="evidence" value="ECO:0007669"/>
    <property type="project" value="UniProtKB-KW"/>
</dbReference>
<protein>
    <recommendedName>
        <fullName evidence="2">histidine kinase</fullName>
        <ecNumber evidence="2">2.7.13.3</ecNumber>
    </recommendedName>
</protein>
<dbReference type="InterPro" id="IPR000014">
    <property type="entry name" value="PAS"/>
</dbReference>
<name>A0A7X6BNI6_9CAUL</name>
<accession>A0A7X6BNI6</accession>
<evidence type="ECO:0000313" key="10">
    <source>
        <dbReference type="Proteomes" id="UP000587415"/>
    </source>
</evidence>
<dbReference type="AlphaFoldDB" id="A0A7X6BNI6"/>
<evidence type="ECO:0000256" key="4">
    <source>
        <dbReference type="ARBA" id="ARBA00022679"/>
    </source>
</evidence>
<evidence type="ECO:0000259" key="8">
    <source>
        <dbReference type="PROSITE" id="PS50112"/>
    </source>
</evidence>
<dbReference type="Pfam" id="PF13426">
    <property type="entry name" value="PAS_9"/>
    <property type="match status" value="1"/>
</dbReference>
<dbReference type="PROSITE" id="PS50112">
    <property type="entry name" value="PAS"/>
    <property type="match status" value="1"/>
</dbReference>
<dbReference type="InterPro" id="IPR036890">
    <property type="entry name" value="HATPase_C_sf"/>
</dbReference>
<evidence type="ECO:0000256" key="1">
    <source>
        <dbReference type="ARBA" id="ARBA00000085"/>
    </source>
</evidence>
<dbReference type="Gene3D" id="3.30.450.20">
    <property type="entry name" value="PAS domain"/>
    <property type="match status" value="1"/>
</dbReference>
<dbReference type="NCBIfam" id="TIGR00229">
    <property type="entry name" value="sensory_box"/>
    <property type="match status" value="1"/>
</dbReference>
<dbReference type="Gene3D" id="3.30.565.10">
    <property type="entry name" value="Histidine kinase-like ATPase, C-terminal domain"/>
    <property type="match status" value="1"/>
</dbReference>
<reference evidence="9 10" key="1">
    <citation type="submission" date="2020-03" db="EMBL/GenBank/DDBJ databases">
        <title>Genomic Encyclopedia of Type Strains, Phase IV (KMG-IV): sequencing the most valuable type-strain genomes for metagenomic binning, comparative biology and taxonomic classification.</title>
        <authorList>
            <person name="Goeker M."/>
        </authorList>
    </citation>
    <scope>NUCLEOTIDE SEQUENCE [LARGE SCALE GENOMIC DNA]</scope>
    <source>
        <strain evidence="9 10">DSM 4736</strain>
    </source>
</reference>
<dbReference type="GO" id="GO:0004673">
    <property type="term" value="F:protein histidine kinase activity"/>
    <property type="evidence" value="ECO:0007669"/>
    <property type="project" value="UniProtKB-EC"/>
</dbReference>
<dbReference type="SMART" id="SM00911">
    <property type="entry name" value="HWE_HK"/>
    <property type="match status" value="1"/>
</dbReference>
<evidence type="ECO:0000256" key="3">
    <source>
        <dbReference type="ARBA" id="ARBA00022553"/>
    </source>
</evidence>
<keyword evidence="5" id="KW-0547">Nucleotide-binding</keyword>
<keyword evidence="3" id="KW-0597">Phosphoprotein</keyword>
<dbReference type="PANTHER" id="PTHR41523">
    <property type="entry name" value="TWO-COMPONENT SYSTEM SENSOR PROTEIN"/>
    <property type="match status" value="1"/>
</dbReference>
<dbReference type="EC" id="2.7.13.3" evidence="2"/>
<dbReference type="InterPro" id="IPR035965">
    <property type="entry name" value="PAS-like_dom_sf"/>
</dbReference>
<keyword evidence="6" id="KW-0418">Kinase</keyword>